<dbReference type="GO" id="GO:0016779">
    <property type="term" value="F:nucleotidyltransferase activity"/>
    <property type="evidence" value="ECO:0007669"/>
    <property type="project" value="UniProtKB-KW"/>
</dbReference>
<protein>
    <submittedName>
        <fullName evidence="3">MurNAc alpha-1-phosphate uridylyltransferase</fullName>
    </submittedName>
    <submittedName>
        <fullName evidence="2">N-acetylmuramate alpha-1-phosphate uridylyltransferase</fullName>
        <ecNumber evidence="2">2.7.7.-</ecNumber>
    </submittedName>
</protein>
<dbReference type="InterPro" id="IPR054790">
    <property type="entry name" value="MurU"/>
</dbReference>
<dbReference type="AlphaFoldDB" id="A0A1I4RRH2"/>
<name>A0A1I4RRH2_9PROT</name>
<keyword evidence="3" id="KW-0548">Nucleotidyltransferase</keyword>
<dbReference type="EMBL" id="CAJNAP010000004">
    <property type="protein sequence ID" value="CAE6492756.1"/>
    <property type="molecule type" value="Genomic_DNA"/>
</dbReference>
<proteinExistence type="predicted"/>
<evidence type="ECO:0000313" key="4">
    <source>
        <dbReference type="Proteomes" id="UP000199561"/>
    </source>
</evidence>
<dbReference type="STRING" id="52442.SAMN05421880_12052"/>
<dbReference type="InterPro" id="IPR050486">
    <property type="entry name" value="Mannose-1P_guanyltransferase"/>
</dbReference>
<organism evidence="3 4">
    <name type="scientific">Nitrosomonas nitrosa</name>
    <dbReference type="NCBI Taxonomy" id="52442"/>
    <lineage>
        <taxon>Bacteria</taxon>
        <taxon>Pseudomonadati</taxon>
        <taxon>Pseudomonadota</taxon>
        <taxon>Betaproteobacteria</taxon>
        <taxon>Nitrosomonadales</taxon>
        <taxon>Nitrosomonadaceae</taxon>
        <taxon>Nitrosomonas</taxon>
    </lineage>
</organism>
<gene>
    <name evidence="2" type="primary">murU</name>
    <name evidence="2" type="ORF">NMYAN_120046</name>
    <name evidence="3" type="ORF">SAMN05421880_12052</name>
</gene>
<dbReference type="PANTHER" id="PTHR22572">
    <property type="entry name" value="SUGAR-1-PHOSPHATE GUANYL TRANSFERASE"/>
    <property type="match status" value="1"/>
</dbReference>
<dbReference type="Proteomes" id="UP000199561">
    <property type="component" value="Unassembled WGS sequence"/>
</dbReference>
<dbReference type="Pfam" id="PF00483">
    <property type="entry name" value="NTP_transferase"/>
    <property type="match status" value="1"/>
</dbReference>
<dbReference type="SUPFAM" id="SSF53448">
    <property type="entry name" value="Nucleotide-diphospho-sugar transferases"/>
    <property type="match status" value="1"/>
</dbReference>
<keyword evidence="4" id="KW-1185">Reference proteome</keyword>
<evidence type="ECO:0000313" key="2">
    <source>
        <dbReference type="EMBL" id="CAE6492756.1"/>
    </source>
</evidence>
<dbReference type="InterPro" id="IPR029044">
    <property type="entry name" value="Nucleotide-diphossugar_trans"/>
</dbReference>
<dbReference type="EC" id="2.7.7.-" evidence="2"/>
<accession>A0A1I4RRH2</accession>
<feature type="domain" description="Nucleotidyl transferase" evidence="1">
    <location>
        <begin position="1"/>
        <end position="113"/>
    </location>
</feature>
<reference evidence="3 4" key="1">
    <citation type="submission" date="2016-10" db="EMBL/GenBank/DDBJ databases">
        <authorList>
            <person name="de Groot N.N."/>
        </authorList>
    </citation>
    <scope>NUCLEOTIDE SEQUENCE [LARGE SCALE GENOMIC DNA]</scope>
    <source>
        <strain evidence="3 4">Nm146</strain>
    </source>
</reference>
<keyword evidence="3" id="KW-0808">Transferase</keyword>
<dbReference type="EMBL" id="FOUF01000020">
    <property type="protein sequence ID" value="SFM54818.1"/>
    <property type="molecule type" value="Genomic_DNA"/>
</dbReference>
<dbReference type="InterPro" id="IPR005835">
    <property type="entry name" value="NTP_transferase_dom"/>
</dbReference>
<evidence type="ECO:0000313" key="3">
    <source>
        <dbReference type="EMBL" id="SFM54818.1"/>
    </source>
</evidence>
<dbReference type="Gene3D" id="3.90.550.10">
    <property type="entry name" value="Spore Coat Polysaccharide Biosynthesis Protein SpsA, Chain A"/>
    <property type="match status" value="1"/>
</dbReference>
<reference evidence="2" key="2">
    <citation type="submission" date="2021-02" db="EMBL/GenBank/DDBJ databases">
        <authorList>
            <person name="Han P."/>
        </authorList>
    </citation>
    <scope>NUCLEOTIDE SEQUENCE</scope>
    <source>
        <strain evidence="2">Nitrosomonas nitrosa 18-3D</strain>
    </source>
</reference>
<evidence type="ECO:0000259" key="1">
    <source>
        <dbReference type="Pfam" id="PF00483"/>
    </source>
</evidence>
<dbReference type="Proteomes" id="UP000601736">
    <property type="component" value="Unassembled WGS sequence"/>
</dbReference>
<dbReference type="NCBIfam" id="NF045761">
    <property type="entry name" value="NAMPUrTaseMurU"/>
    <property type="match status" value="1"/>
</dbReference>
<sequence>MRPLTDTLPKPLLRAGNQMLIEYHLHNLAQAGFLEIIINHAYLGHMIEAALGDGQRYSVHITYSKETSVLETAGGIANALPLLTNGAANQPFLVVNADIYVQMDYATLLPALKRLHSTPENDLAHLILVDNPPHHPAGDFFLANDRITTSGHATLTYSGIGAYHPILFNQVTPGVATKLSPLLRHAISAKKVTGEYFSGTWMDIGTPERLQWLDKQFSDKK</sequence>
<dbReference type="CDD" id="cd06422">
    <property type="entry name" value="NTP_transferase_like_1"/>
    <property type="match status" value="1"/>
</dbReference>